<evidence type="ECO:0000313" key="4">
    <source>
        <dbReference type="Proteomes" id="UP000321250"/>
    </source>
</evidence>
<reference evidence="3 4" key="1">
    <citation type="journal article" date="2013" name="Antonie Van Leeuwenhoek">
        <title>Sphingomonas ginsenosidivorax sp. nov., with the ability to transform ginsenosides.</title>
        <authorList>
            <person name="Jin X.F."/>
            <person name="Kim J.K."/>
            <person name="Liu Q.M."/>
            <person name="Kang M.S."/>
            <person name="He D."/>
            <person name="Jin F.X."/>
            <person name="Kim S.C."/>
            <person name="Im W.T."/>
        </authorList>
    </citation>
    <scope>NUCLEOTIDE SEQUENCE [LARGE SCALE GENOMIC DNA]</scope>
    <source>
        <strain evidence="3 4">KHI67</strain>
    </source>
</reference>
<dbReference type="Proteomes" id="UP000321250">
    <property type="component" value="Unassembled WGS sequence"/>
</dbReference>
<protein>
    <submittedName>
        <fullName evidence="3">Tetratricopeptide repeat protein</fullName>
    </submittedName>
</protein>
<keyword evidence="4" id="KW-1185">Reference proteome</keyword>
<keyword evidence="2" id="KW-0802">TPR repeat</keyword>
<keyword evidence="1" id="KW-0808">Transferase</keyword>
<sequence>MDVGELRQIAVRAMREARVDDGIAAYRQLLAIGPESTEAWYNLGYLLRCARSFEAALEAYGEALARGIDRPEDVHLNRAVILSEFLARDGDAERELRAAIARNPRFATGWLNLGMLYEDRGDARAARDSYARVLALDPRHPRALARTSAIDVFEGKARAVPARLTPVLANPRLPAADAAEIGFALGGALDALGRYDDAFAVFQRANQAAKAAAPPALRYDRAAHERLVDALIALPPAPPAMSADWSPVFVCGLFRSGSTLVEQMLSRHSRVTKGGELEILPALVETQLQPYPDRLAAATPEQIAAMRDAYLAEVRALYPDADMLTDKRPDNFLHIGLIKRLFPAARIVHTTRSLRDTMLSVWFQHFDDSVRYGYALDDIVHWFGQYTRLMAHWRSLYGDDIHDVAYEDVVAAPRETIAALLGLCGLDWQDAVLAGQGAGVVRTASVWQVRQPLHGRSAGRWRNYARHVAPYVGSLDES</sequence>
<dbReference type="AlphaFoldDB" id="A0A5C6UC77"/>
<feature type="repeat" description="TPR" evidence="2">
    <location>
        <begin position="107"/>
        <end position="140"/>
    </location>
</feature>
<dbReference type="SMART" id="SM00028">
    <property type="entry name" value="TPR"/>
    <property type="match status" value="2"/>
</dbReference>
<dbReference type="Pfam" id="PF13469">
    <property type="entry name" value="Sulfotransfer_3"/>
    <property type="match status" value="1"/>
</dbReference>
<gene>
    <name evidence="3" type="ORF">FSB78_01635</name>
</gene>
<dbReference type="PANTHER" id="PTHR12788:SF10">
    <property type="entry name" value="PROTEIN-TYROSINE SULFOTRANSFERASE"/>
    <property type="match status" value="1"/>
</dbReference>
<dbReference type="InterPro" id="IPR019734">
    <property type="entry name" value="TPR_rpt"/>
</dbReference>
<dbReference type="OrthoDB" id="9800698at2"/>
<organism evidence="3 4">
    <name type="scientific">Sphingomonas ginsenosidivorax</name>
    <dbReference type="NCBI Taxonomy" id="862135"/>
    <lineage>
        <taxon>Bacteria</taxon>
        <taxon>Pseudomonadati</taxon>
        <taxon>Pseudomonadota</taxon>
        <taxon>Alphaproteobacteria</taxon>
        <taxon>Sphingomonadales</taxon>
        <taxon>Sphingomonadaceae</taxon>
        <taxon>Sphingomonas</taxon>
    </lineage>
</organism>
<feature type="repeat" description="TPR" evidence="2">
    <location>
        <begin position="37"/>
        <end position="70"/>
    </location>
</feature>
<accession>A0A5C6UC77</accession>
<name>A0A5C6UC77_9SPHN</name>
<dbReference type="GO" id="GO:0008476">
    <property type="term" value="F:protein-tyrosine sulfotransferase activity"/>
    <property type="evidence" value="ECO:0007669"/>
    <property type="project" value="InterPro"/>
</dbReference>
<dbReference type="InterPro" id="IPR027417">
    <property type="entry name" value="P-loop_NTPase"/>
</dbReference>
<comment type="caution">
    <text evidence="3">The sequence shown here is derived from an EMBL/GenBank/DDBJ whole genome shotgun (WGS) entry which is preliminary data.</text>
</comment>
<proteinExistence type="predicted"/>
<dbReference type="InterPro" id="IPR011990">
    <property type="entry name" value="TPR-like_helical_dom_sf"/>
</dbReference>
<dbReference type="PROSITE" id="PS50005">
    <property type="entry name" value="TPR"/>
    <property type="match status" value="2"/>
</dbReference>
<dbReference type="PANTHER" id="PTHR12788">
    <property type="entry name" value="PROTEIN-TYROSINE SULFOTRANSFERASE 2"/>
    <property type="match status" value="1"/>
</dbReference>
<dbReference type="EMBL" id="VOQR01000001">
    <property type="protein sequence ID" value="TXC69801.1"/>
    <property type="molecule type" value="Genomic_DNA"/>
</dbReference>
<dbReference type="Gene3D" id="1.25.40.10">
    <property type="entry name" value="Tetratricopeptide repeat domain"/>
    <property type="match status" value="2"/>
</dbReference>
<dbReference type="RefSeq" id="WP_147079402.1">
    <property type="nucleotide sequence ID" value="NZ_VOQR01000001.1"/>
</dbReference>
<evidence type="ECO:0000313" key="3">
    <source>
        <dbReference type="EMBL" id="TXC69801.1"/>
    </source>
</evidence>
<evidence type="ECO:0000256" key="1">
    <source>
        <dbReference type="ARBA" id="ARBA00022679"/>
    </source>
</evidence>
<dbReference type="InterPro" id="IPR026634">
    <property type="entry name" value="TPST-like"/>
</dbReference>
<dbReference type="Pfam" id="PF13432">
    <property type="entry name" value="TPR_16"/>
    <property type="match status" value="2"/>
</dbReference>
<evidence type="ECO:0000256" key="2">
    <source>
        <dbReference type="PROSITE-ProRule" id="PRU00339"/>
    </source>
</evidence>
<dbReference type="SUPFAM" id="SSF48452">
    <property type="entry name" value="TPR-like"/>
    <property type="match status" value="1"/>
</dbReference>
<dbReference type="Gene3D" id="3.40.50.300">
    <property type="entry name" value="P-loop containing nucleotide triphosphate hydrolases"/>
    <property type="match status" value="1"/>
</dbReference>
<dbReference type="SUPFAM" id="SSF52540">
    <property type="entry name" value="P-loop containing nucleoside triphosphate hydrolases"/>
    <property type="match status" value="1"/>
</dbReference>